<name>A0ABW9QWD1_9ACTN</name>
<dbReference type="InterPro" id="IPR028896">
    <property type="entry name" value="GcvT/YgfZ/DmdA"/>
</dbReference>
<dbReference type="Gene3D" id="3.30.1360.120">
    <property type="entry name" value="Probable tRNA modification gtpase trme, domain 1"/>
    <property type="match status" value="1"/>
</dbReference>
<accession>A0ABW9QWD1</accession>
<evidence type="ECO:0000259" key="2">
    <source>
        <dbReference type="Pfam" id="PF01571"/>
    </source>
</evidence>
<organism evidence="4 5">
    <name type="scientific">Acidiferrimicrobium australe</name>
    <dbReference type="NCBI Taxonomy" id="2664430"/>
    <lineage>
        <taxon>Bacteria</taxon>
        <taxon>Bacillati</taxon>
        <taxon>Actinomycetota</taxon>
        <taxon>Acidimicrobiia</taxon>
        <taxon>Acidimicrobiales</taxon>
        <taxon>Acidimicrobiaceae</taxon>
        <taxon>Acidiferrimicrobium</taxon>
    </lineage>
</organism>
<dbReference type="InterPro" id="IPR029043">
    <property type="entry name" value="GcvT/YgfZ_C"/>
</dbReference>
<feature type="domain" description="GCVT N-terminal" evidence="2">
    <location>
        <begin position="51"/>
        <end position="296"/>
    </location>
</feature>
<evidence type="ECO:0008006" key="6">
    <source>
        <dbReference type="Google" id="ProtNLM"/>
    </source>
</evidence>
<dbReference type="PANTHER" id="PTHR43757">
    <property type="entry name" value="AMINOMETHYLTRANSFERASE"/>
    <property type="match status" value="1"/>
</dbReference>
<dbReference type="EMBL" id="WJHE01000751">
    <property type="protein sequence ID" value="MST33860.1"/>
    <property type="molecule type" value="Genomic_DNA"/>
</dbReference>
<dbReference type="PANTHER" id="PTHR43757:SF2">
    <property type="entry name" value="AMINOMETHYLTRANSFERASE, MITOCHONDRIAL"/>
    <property type="match status" value="1"/>
</dbReference>
<evidence type="ECO:0000313" key="4">
    <source>
        <dbReference type="EMBL" id="MST33860.1"/>
    </source>
</evidence>
<dbReference type="InterPro" id="IPR027266">
    <property type="entry name" value="TrmE/GcvT-like"/>
</dbReference>
<keyword evidence="5" id="KW-1185">Reference proteome</keyword>
<feature type="region of interest" description="Disordered" evidence="1">
    <location>
        <begin position="1"/>
        <end position="34"/>
    </location>
</feature>
<feature type="compositionally biased region" description="Basic and acidic residues" evidence="1">
    <location>
        <begin position="1"/>
        <end position="10"/>
    </location>
</feature>
<sequence length="405" mass="43576">MLPPPARRELQGQPSSRASRAAPPGAGGLRSAGMSRETAFHPRIAALTDDWMDLFGYAAPAVVTGTSEEYRAVREAVGLMDFSMLRKVDVTGPGALALLDGMLTRDLTRLRPGHIAYGALVDDDGKMVDDCTASVLAEDHVRFCGANDRDAEMFAAAAAGTEVAVRPFTDDMPHLCVQGPRSRDLLAALTDDDLSNAAFPYYTFRDGVRIAGIPVFMTRLGYTAELGYELWVERDRALELWDVLMEEGQAWGMRLVGMTALDLLRIEGGFIIGGVEYDPSVSPFECGLGWAVDFAKERLHGRAGLERDRTATTRRLASVVLDDGGDEATAAPLHLRNGGAPIGVVTQAVHSPLLEGRTLGLAQVHRDHRSAGTAVVAVVGGREVAGEIVSHPVYDPQRTRAKEKS</sequence>
<evidence type="ECO:0000256" key="1">
    <source>
        <dbReference type="SAM" id="MobiDB-lite"/>
    </source>
</evidence>
<proteinExistence type="predicted"/>
<dbReference type="PIRSF" id="PIRSF006487">
    <property type="entry name" value="GcvT"/>
    <property type="match status" value="1"/>
</dbReference>
<dbReference type="Proteomes" id="UP000437736">
    <property type="component" value="Unassembled WGS sequence"/>
</dbReference>
<feature type="domain" description="Aminomethyltransferase C-terminal" evidence="3">
    <location>
        <begin position="314"/>
        <end position="395"/>
    </location>
</feature>
<dbReference type="Pfam" id="PF08669">
    <property type="entry name" value="GCV_T_C"/>
    <property type="match status" value="1"/>
</dbReference>
<evidence type="ECO:0000313" key="5">
    <source>
        <dbReference type="Proteomes" id="UP000437736"/>
    </source>
</evidence>
<evidence type="ECO:0000259" key="3">
    <source>
        <dbReference type="Pfam" id="PF08669"/>
    </source>
</evidence>
<protein>
    <recommendedName>
        <fullName evidence="6">Aminomethyl transferase family protein</fullName>
    </recommendedName>
</protein>
<dbReference type="Pfam" id="PF01571">
    <property type="entry name" value="GCV_T"/>
    <property type="match status" value="1"/>
</dbReference>
<dbReference type="SUPFAM" id="SSF101790">
    <property type="entry name" value="Aminomethyltransferase beta-barrel domain"/>
    <property type="match status" value="1"/>
</dbReference>
<dbReference type="InterPro" id="IPR013977">
    <property type="entry name" value="GcvT_C"/>
</dbReference>
<dbReference type="InterPro" id="IPR006222">
    <property type="entry name" value="GCVT_N"/>
</dbReference>
<comment type="caution">
    <text evidence="4">The sequence shown here is derived from an EMBL/GenBank/DDBJ whole genome shotgun (WGS) entry which is preliminary data.</text>
</comment>
<feature type="compositionally biased region" description="Low complexity" evidence="1">
    <location>
        <begin position="14"/>
        <end position="24"/>
    </location>
</feature>
<dbReference type="SUPFAM" id="SSF103025">
    <property type="entry name" value="Folate-binding domain"/>
    <property type="match status" value="1"/>
</dbReference>
<reference evidence="4 5" key="1">
    <citation type="submission" date="2019-11" db="EMBL/GenBank/DDBJ databases">
        <title>Acidiferrimicrobium australis gen. nov., sp. nov., an acidophilic and obligately heterotrophic, member of the Actinobacteria that catalyses dissimilatory oxido- reduction of iron isolated from metal-rich acidic water in Chile.</title>
        <authorList>
            <person name="Gonzalez D."/>
            <person name="Huber K."/>
            <person name="Hedrich S."/>
            <person name="Rojas-Villalobos C."/>
            <person name="Quatrini R."/>
            <person name="Dinamarca M.A."/>
            <person name="Schwarz A."/>
            <person name="Canales C."/>
            <person name="Nancucheo I."/>
        </authorList>
    </citation>
    <scope>NUCLEOTIDE SEQUENCE [LARGE SCALE GENOMIC DNA]</scope>
    <source>
        <strain evidence="4 5">USS-CCA1</strain>
    </source>
</reference>
<gene>
    <name evidence="4" type="ORF">GHK86_14175</name>
</gene>